<dbReference type="InterPro" id="IPR002645">
    <property type="entry name" value="STAS_dom"/>
</dbReference>
<feature type="transmembrane region" description="Helical" evidence="5">
    <location>
        <begin position="262"/>
        <end position="286"/>
    </location>
</feature>
<evidence type="ECO:0000313" key="8">
    <source>
        <dbReference type="Proteomes" id="UP000028547"/>
    </source>
</evidence>
<feature type="transmembrane region" description="Helical" evidence="5">
    <location>
        <begin position="213"/>
        <end position="230"/>
    </location>
</feature>
<feature type="transmembrane region" description="Helical" evidence="5">
    <location>
        <begin position="362"/>
        <end position="385"/>
    </location>
</feature>
<feature type="transmembrane region" description="Helical" evidence="5">
    <location>
        <begin position="392"/>
        <end position="419"/>
    </location>
</feature>
<comment type="subcellular location">
    <subcellularLocation>
        <location evidence="1">Membrane</location>
        <topology evidence="1">Multi-pass membrane protein</topology>
    </subcellularLocation>
</comment>
<keyword evidence="4 5" id="KW-0472">Membrane</keyword>
<organism evidence="7 8">
    <name type="scientific">Archangium violaceum Cb vi76</name>
    <dbReference type="NCBI Taxonomy" id="1406225"/>
    <lineage>
        <taxon>Bacteria</taxon>
        <taxon>Pseudomonadati</taxon>
        <taxon>Myxococcota</taxon>
        <taxon>Myxococcia</taxon>
        <taxon>Myxococcales</taxon>
        <taxon>Cystobacterineae</taxon>
        <taxon>Archangiaceae</taxon>
        <taxon>Archangium</taxon>
    </lineage>
</organism>
<feature type="transmembrane region" description="Helical" evidence="5">
    <location>
        <begin position="60"/>
        <end position="76"/>
    </location>
</feature>
<dbReference type="EMBL" id="JPMI01000423">
    <property type="protein sequence ID" value="KFA86812.1"/>
    <property type="molecule type" value="Genomic_DNA"/>
</dbReference>
<dbReference type="GO" id="GO:0055085">
    <property type="term" value="P:transmembrane transport"/>
    <property type="evidence" value="ECO:0007669"/>
    <property type="project" value="InterPro"/>
</dbReference>
<keyword evidence="2 5" id="KW-0812">Transmembrane</keyword>
<dbReference type="InterPro" id="IPR011547">
    <property type="entry name" value="SLC26A/SulP_dom"/>
</dbReference>
<dbReference type="NCBIfam" id="TIGR00815">
    <property type="entry name" value="sulP"/>
    <property type="match status" value="1"/>
</dbReference>
<dbReference type="AlphaFoldDB" id="A0A084SEC7"/>
<dbReference type="RefSeq" id="WP_043414201.1">
    <property type="nucleotide sequence ID" value="NZ_JPMI01000423.1"/>
</dbReference>
<dbReference type="InterPro" id="IPR001902">
    <property type="entry name" value="SLC26A/SulP_fam"/>
</dbReference>
<evidence type="ECO:0000259" key="6">
    <source>
        <dbReference type="PROSITE" id="PS50801"/>
    </source>
</evidence>
<feature type="domain" description="STAS" evidence="6">
    <location>
        <begin position="448"/>
        <end position="563"/>
    </location>
</feature>
<dbReference type="CDD" id="cd07042">
    <property type="entry name" value="STAS_SulP_like_sulfate_transporter"/>
    <property type="match status" value="1"/>
</dbReference>
<keyword evidence="3 5" id="KW-1133">Transmembrane helix</keyword>
<sequence length="586" mass="62043">MGTERLGAWRAVRRFAPGLRLVRTYQRRWLRADVLSALTLSAMLIPQGLAYAQIAGVRPAAGLYAGIFAMLAYALFGASRHLILGPEAGAAILTATALGHVVSGGDPARHASLAALLALMVGVLSLVGGLVKAGGLADFLSKPILLGYLNGAALIIIGSQLARLFGLERKSNTFPGQVWEVGSNLQRMHLPTLLLGLGVILALVLLRRLLPRVPGPLVLVVLTTAAAALLELRQGGLQVVGSISAQPPSLALPALGFSDLRALLPAAFSLALVNYASSVLTGRFYADKQRYRFEPNQEFFGQAAGNLVNAFTQGFPVTGSDSRTAVNFAMGGRSQLVSVLSAAVVLLFALFLTPLLEHLPMVTLGGIVIVAAVYLMDFGSIAMMWRVRRVEALLALVTMLGVVGLGILQGILIAVALALGDLIRRAAHPHDAVLGEREGVPGYHDIERDEGAETVPGLIIYRFDAPLFFANVRHLREQARALVAGARAPVKWFLVDAAAVFDLDVTAAEGLEHLRVELEEQGVVLAIAQAKAPLRALLRRTGLMERLGPENVHPTVGEAVRRFLSTEVGATGQPPEGAPSSPPAVH</sequence>
<dbReference type="Gene3D" id="3.30.750.24">
    <property type="entry name" value="STAS domain"/>
    <property type="match status" value="1"/>
</dbReference>
<reference evidence="7 8" key="1">
    <citation type="submission" date="2014-07" db="EMBL/GenBank/DDBJ databases">
        <title>Draft Genome Sequence of Gephyronic Acid Producer, Cystobacter violaceus Strain Cb vi76.</title>
        <authorList>
            <person name="Stevens D.C."/>
            <person name="Young J."/>
            <person name="Carmichael R."/>
            <person name="Tan J."/>
            <person name="Taylor R.E."/>
        </authorList>
    </citation>
    <scope>NUCLEOTIDE SEQUENCE [LARGE SCALE GENOMIC DNA]</scope>
    <source>
        <strain evidence="7 8">Cb vi76</strain>
    </source>
</reference>
<comment type="caution">
    <text evidence="7">The sequence shown here is derived from an EMBL/GenBank/DDBJ whole genome shotgun (WGS) entry which is preliminary data.</text>
</comment>
<feature type="transmembrane region" description="Helical" evidence="5">
    <location>
        <begin position="336"/>
        <end position="356"/>
    </location>
</feature>
<dbReference type="Pfam" id="PF00916">
    <property type="entry name" value="Sulfate_transp"/>
    <property type="match status" value="1"/>
</dbReference>
<evidence type="ECO:0000313" key="7">
    <source>
        <dbReference type="EMBL" id="KFA86812.1"/>
    </source>
</evidence>
<gene>
    <name evidence="7" type="ORF">Q664_51395</name>
</gene>
<evidence type="ECO:0000256" key="3">
    <source>
        <dbReference type="ARBA" id="ARBA00022989"/>
    </source>
</evidence>
<protein>
    <submittedName>
        <fullName evidence="7">Sulfate permease</fullName>
    </submittedName>
</protein>
<dbReference type="InterPro" id="IPR036513">
    <property type="entry name" value="STAS_dom_sf"/>
</dbReference>
<feature type="transmembrane region" description="Helical" evidence="5">
    <location>
        <begin position="88"/>
        <end position="105"/>
    </location>
</feature>
<dbReference type="GO" id="GO:0016020">
    <property type="term" value="C:membrane"/>
    <property type="evidence" value="ECO:0007669"/>
    <property type="project" value="UniProtKB-SubCell"/>
</dbReference>
<dbReference type="Proteomes" id="UP000028547">
    <property type="component" value="Unassembled WGS sequence"/>
</dbReference>
<proteinExistence type="predicted"/>
<evidence type="ECO:0000256" key="2">
    <source>
        <dbReference type="ARBA" id="ARBA00022692"/>
    </source>
</evidence>
<feature type="transmembrane region" description="Helical" evidence="5">
    <location>
        <begin position="188"/>
        <end position="206"/>
    </location>
</feature>
<evidence type="ECO:0000256" key="1">
    <source>
        <dbReference type="ARBA" id="ARBA00004141"/>
    </source>
</evidence>
<dbReference type="Pfam" id="PF01740">
    <property type="entry name" value="STAS"/>
    <property type="match status" value="1"/>
</dbReference>
<evidence type="ECO:0000256" key="5">
    <source>
        <dbReference type="SAM" id="Phobius"/>
    </source>
</evidence>
<feature type="transmembrane region" description="Helical" evidence="5">
    <location>
        <begin position="111"/>
        <end position="131"/>
    </location>
</feature>
<name>A0A084SEC7_9BACT</name>
<accession>A0A084SEC7</accession>
<dbReference type="PROSITE" id="PS50801">
    <property type="entry name" value="STAS"/>
    <property type="match status" value="1"/>
</dbReference>
<evidence type="ECO:0000256" key="4">
    <source>
        <dbReference type="ARBA" id="ARBA00023136"/>
    </source>
</evidence>
<feature type="transmembrane region" description="Helical" evidence="5">
    <location>
        <begin position="143"/>
        <end position="162"/>
    </location>
</feature>
<dbReference type="PANTHER" id="PTHR11814">
    <property type="entry name" value="SULFATE TRANSPORTER"/>
    <property type="match status" value="1"/>
</dbReference>
<dbReference type="SUPFAM" id="SSF52091">
    <property type="entry name" value="SpoIIaa-like"/>
    <property type="match status" value="1"/>
</dbReference>